<accession>A0A1I8H075</accession>
<evidence type="ECO:0000256" key="1">
    <source>
        <dbReference type="SAM" id="MobiDB-lite"/>
    </source>
</evidence>
<dbReference type="AlphaFoldDB" id="A0A1I8H075"/>
<dbReference type="PANTHER" id="PTHR15034:SF5">
    <property type="entry name" value="DEATH DOMAIN-CONTAINING PROTEIN CRADD"/>
    <property type="match status" value="1"/>
</dbReference>
<evidence type="ECO:0000313" key="3">
    <source>
        <dbReference type="Proteomes" id="UP000095280"/>
    </source>
</evidence>
<dbReference type="GO" id="GO:0042981">
    <property type="term" value="P:regulation of apoptotic process"/>
    <property type="evidence" value="ECO:0007669"/>
    <property type="project" value="InterPro"/>
</dbReference>
<organism evidence="3 4">
    <name type="scientific">Macrostomum lignano</name>
    <dbReference type="NCBI Taxonomy" id="282301"/>
    <lineage>
        <taxon>Eukaryota</taxon>
        <taxon>Metazoa</taxon>
        <taxon>Spiralia</taxon>
        <taxon>Lophotrochozoa</taxon>
        <taxon>Platyhelminthes</taxon>
        <taxon>Rhabditophora</taxon>
        <taxon>Macrostomorpha</taxon>
        <taxon>Macrostomida</taxon>
        <taxon>Macrostomidae</taxon>
        <taxon>Macrostomum</taxon>
    </lineage>
</organism>
<keyword evidence="3" id="KW-1185">Reference proteome</keyword>
<evidence type="ECO:0000259" key="2">
    <source>
        <dbReference type="PROSITE" id="PS50209"/>
    </source>
</evidence>
<feature type="region of interest" description="Disordered" evidence="1">
    <location>
        <begin position="137"/>
        <end position="183"/>
    </location>
</feature>
<dbReference type="SUPFAM" id="SSF47986">
    <property type="entry name" value="DEATH domain"/>
    <property type="match status" value="1"/>
</dbReference>
<dbReference type="InterPro" id="IPR011029">
    <property type="entry name" value="DEATH-like_dom_sf"/>
</dbReference>
<feature type="domain" description="CARD" evidence="2">
    <location>
        <begin position="30"/>
        <end position="94"/>
    </location>
</feature>
<proteinExistence type="predicted"/>
<feature type="compositionally biased region" description="Basic residues" evidence="1">
    <location>
        <begin position="171"/>
        <end position="183"/>
    </location>
</feature>
<name>A0A1I8H075_9PLAT</name>
<feature type="region of interest" description="Disordered" evidence="1">
    <location>
        <begin position="1"/>
        <end position="26"/>
    </location>
</feature>
<dbReference type="Gene3D" id="1.10.533.10">
    <property type="entry name" value="Death Domain, Fas"/>
    <property type="match status" value="1"/>
</dbReference>
<dbReference type="WBParaSite" id="maker-uti_cns_0003757-snap-gene-0.3-mRNA-1">
    <property type="protein sequence ID" value="maker-uti_cns_0003757-snap-gene-0.3-mRNA-1"/>
    <property type="gene ID" value="maker-uti_cns_0003757-snap-gene-0.3"/>
</dbReference>
<dbReference type="PROSITE" id="PS50209">
    <property type="entry name" value="CARD"/>
    <property type="match status" value="1"/>
</dbReference>
<dbReference type="GO" id="GO:0002020">
    <property type="term" value="F:protease binding"/>
    <property type="evidence" value="ECO:0007669"/>
    <property type="project" value="InterPro"/>
</dbReference>
<protein>
    <submittedName>
        <fullName evidence="4">CARD domain-containing protein</fullName>
    </submittedName>
</protein>
<feature type="compositionally biased region" description="Low complexity" evidence="1">
    <location>
        <begin position="16"/>
        <end position="26"/>
    </location>
</feature>
<reference evidence="4" key="1">
    <citation type="submission" date="2016-11" db="UniProtKB">
        <authorList>
            <consortium name="WormBaseParasite"/>
        </authorList>
    </citation>
    <scope>IDENTIFICATION</scope>
</reference>
<dbReference type="InterPro" id="IPR001315">
    <property type="entry name" value="CARD"/>
</dbReference>
<dbReference type="InterPro" id="IPR037939">
    <property type="entry name" value="CRADD"/>
</dbReference>
<feature type="compositionally biased region" description="Polar residues" evidence="1">
    <location>
        <begin position="137"/>
        <end position="146"/>
    </location>
</feature>
<dbReference type="PANTHER" id="PTHR15034">
    <property type="entry name" value="DEATH DOMAIN-CONTAINING PROTEIN CRADD"/>
    <property type="match status" value="1"/>
</dbReference>
<dbReference type="Proteomes" id="UP000095280">
    <property type="component" value="Unplaced"/>
</dbReference>
<evidence type="ECO:0000313" key="4">
    <source>
        <dbReference type="WBParaSite" id="maker-uti_cns_0003757-snap-gene-0.3-mRNA-1"/>
    </source>
</evidence>
<dbReference type="Pfam" id="PF00619">
    <property type="entry name" value="CARD"/>
    <property type="match status" value="1"/>
</dbReference>
<sequence>MSRNFPTLQEKVGNASSRSVQDRVSSVSQREAQNVLRLRVNRVCLVQQLNVDPVVDYLRREGILSDTDVRFVSRGANRSEKTRMLLDMLPSKDPSTQWYNKFRTSLSATSTVDATTARNHQILVDFLDSTNLANLKSSSTDSVQHSEQQQQPPLPPIQPQEDDPTSAEHRQRWKALRSAAKSR</sequence>
<dbReference type="CDD" id="cd01671">
    <property type="entry name" value="CARD"/>
    <property type="match status" value="1"/>
</dbReference>
<dbReference type="GO" id="GO:0070513">
    <property type="term" value="F:death domain binding"/>
    <property type="evidence" value="ECO:0007669"/>
    <property type="project" value="InterPro"/>
</dbReference>